<proteinExistence type="predicted"/>
<dbReference type="EMBL" id="LAZR01046286">
    <property type="protein sequence ID" value="KKK96887.1"/>
    <property type="molecule type" value="Genomic_DNA"/>
</dbReference>
<sequence length="38" mass="4332">EKRMQEIELMTLHVLRHIRENYLPKPEIPEASAAGSGS</sequence>
<comment type="caution">
    <text evidence="1">The sequence shown here is derived from an EMBL/GenBank/DDBJ whole genome shotgun (WGS) entry which is preliminary data.</text>
</comment>
<accession>A0A0F8ZSP4</accession>
<dbReference type="AlphaFoldDB" id="A0A0F8ZSP4"/>
<reference evidence="1" key="1">
    <citation type="journal article" date="2015" name="Nature">
        <title>Complex archaea that bridge the gap between prokaryotes and eukaryotes.</title>
        <authorList>
            <person name="Spang A."/>
            <person name="Saw J.H."/>
            <person name="Jorgensen S.L."/>
            <person name="Zaremba-Niedzwiedzka K."/>
            <person name="Martijn J."/>
            <person name="Lind A.E."/>
            <person name="van Eijk R."/>
            <person name="Schleper C."/>
            <person name="Guy L."/>
            <person name="Ettema T.J."/>
        </authorList>
    </citation>
    <scope>NUCLEOTIDE SEQUENCE</scope>
</reference>
<gene>
    <name evidence="1" type="ORF">LCGC14_2658240</name>
</gene>
<organism evidence="1">
    <name type="scientific">marine sediment metagenome</name>
    <dbReference type="NCBI Taxonomy" id="412755"/>
    <lineage>
        <taxon>unclassified sequences</taxon>
        <taxon>metagenomes</taxon>
        <taxon>ecological metagenomes</taxon>
    </lineage>
</organism>
<protein>
    <submittedName>
        <fullName evidence="1">Uncharacterized protein</fullName>
    </submittedName>
</protein>
<evidence type="ECO:0000313" key="1">
    <source>
        <dbReference type="EMBL" id="KKK96887.1"/>
    </source>
</evidence>
<feature type="non-terminal residue" evidence="1">
    <location>
        <position position="1"/>
    </location>
</feature>
<name>A0A0F8ZSP4_9ZZZZ</name>